<protein>
    <recommendedName>
        <fullName evidence="3">endopeptidase La</fullName>
        <ecNumber evidence="3">3.4.21.53</ecNumber>
    </recommendedName>
</protein>
<dbReference type="PRINTS" id="PR00830">
    <property type="entry name" value="ENDOLAPTASE"/>
</dbReference>
<evidence type="ECO:0000313" key="6">
    <source>
        <dbReference type="Proteomes" id="UP000286791"/>
    </source>
</evidence>
<dbReference type="GO" id="GO:0004176">
    <property type="term" value="F:ATP-dependent peptidase activity"/>
    <property type="evidence" value="ECO:0007669"/>
    <property type="project" value="UniProtKB-UniRule"/>
</dbReference>
<dbReference type="InterPro" id="IPR014721">
    <property type="entry name" value="Ribsml_uS5_D2-typ_fold_subgr"/>
</dbReference>
<dbReference type="PROSITE" id="PS51786">
    <property type="entry name" value="LON_PROTEOLYTIC"/>
    <property type="match status" value="1"/>
</dbReference>
<dbReference type="InterPro" id="IPR008268">
    <property type="entry name" value="Peptidase_S16_AS"/>
</dbReference>
<dbReference type="GO" id="GO:0005524">
    <property type="term" value="F:ATP binding"/>
    <property type="evidence" value="ECO:0007669"/>
    <property type="project" value="InterPro"/>
</dbReference>
<dbReference type="RefSeq" id="WP_285949593.1">
    <property type="nucleotide sequence ID" value="NZ_PRCE01000292.1"/>
</dbReference>
<dbReference type="GO" id="GO:0004252">
    <property type="term" value="F:serine-type endopeptidase activity"/>
    <property type="evidence" value="ECO:0007669"/>
    <property type="project" value="UniProtKB-UniRule"/>
</dbReference>
<dbReference type="GO" id="GO:0030163">
    <property type="term" value="P:protein catabolic process"/>
    <property type="evidence" value="ECO:0007669"/>
    <property type="project" value="InterPro"/>
</dbReference>
<dbReference type="PROSITE" id="PS01046">
    <property type="entry name" value="LON_SER"/>
    <property type="match status" value="1"/>
</dbReference>
<keyword evidence="1 3" id="KW-0378">Hydrolase</keyword>
<dbReference type="EC" id="3.4.21.53" evidence="3"/>
<feature type="active site" evidence="3">
    <location>
        <position position="67"/>
    </location>
</feature>
<dbReference type="AlphaFoldDB" id="A0A431FU98"/>
<comment type="catalytic activity">
    <reaction evidence="3">
        <text>Hydrolysis of proteins in presence of ATP.</text>
        <dbReference type="EC" id="3.4.21.53"/>
    </reaction>
</comment>
<evidence type="ECO:0000259" key="4">
    <source>
        <dbReference type="PROSITE" id="PS51786"/>
    </source>
</evidence>
<keyword evidence="2 3" id="KW-0720">Serine protease</keyword>
<reference evidence="5 6" key="1">
    <citation type="journal article" date="2019" name="Appl. Environ. Microbiol.">
        <title>Population genetics and characterization of Campylobacter jejuni isolates in western jackdaws and game birds in Finland.</title>
        <authorList>
            <person name="Kovanen S."/>
            <person name="Rossi M."/>
            <person name="Pohja-Mykra M."/>
            <person name="Nieminen T."/>
            <person name="Raunio-Saarnisto M."/>
            <person name="Sauvala M."/>
            <person name="Fredriksson-Ahomaa M."/>
            <person name="Hanninen M.L."/>
            <person name="Kivisto R."/>
        </authorList>
    </citation>
    <scope>NUCLEOTIDE SEQUENCE [LARGE SCALE GENOMIC DNA]</scope>
    <source>
        <strain evidence="5 6">CB304</strain>
    </source>
</reference>
<dbReference type="InterPro" id="IPR027065">
    <property type="entry name" value="Lon_Prtase"/>
</dbReference>
<feature type="non-terminal residue" evidence="5">
    <location>
        <position position="1"/>
    </location>
</feature>
<evidence type="ECO:0000256" key="1">
    <source>
        <dbReference type="ARBA" id="ARBA00022801"/>
    </source>
</evidence>
<comment type="similarity">
    <text evidence="3">Belongs to the peptidase S16 family.</text>
</comment>
<sequence>VNVYDSYNIHIHVPDGATPKDGPSAGITISTAIASIFSNRKVKADIAMTGEIDLKGKVLPIGGLKEKLIAAYKADIKIALIPRKNYERDLKDIPSEVRDNMEIIAVDTFSDVLEYTLV</sequence>
<dbReference type="PANTHER" id="PTHR10046">
    <property type="entry name" value="ATP DEPENDENT LON PROTEASE FAMILY MEMBER"/>
    <property type="match status" value="1"/>
</dbReference>
<keyword evidence="3" id="KW-0645">Protease</keyword>
<comment type="caution">
    <text evidence="5">The sequence shown here is derived from an EMBL/GenBank/DDBJ whole genome shotgun (WGS) entry which is preliminary data.</text>
</comment>
<dbReference type="Proteomes" id="UP000286791">
    <property type="component" value="Unassembled WGS sequence"/>
</dbReference>
<evidence type="ECO:0000256" key="3">
    <source>
        <dbReference type="PROSITE-ProRule" id="PRU01122"/>
    </source>
</evidence>
<dbReference type="InterPro" id="IPR020568">
    <property type="entry name" value="Ribosomal_Su5_D2-typ_SF"/>
</dbReference>
<dbReference type="SUPFAM" id="SSF54211">
    <property type="entry name" value="Ribosomal protein S5 domain 2-like"/>
    <property type="match status" value="1"/>
</dbReference>
<evidence type="ECO:0000256" key="2">
    <source>
        <dbReference type="ARBA" id="ARBA00022825"/>
    </source>
</evidence>
<dbReference type="Gene3D" id="3.30.230.10">
    <property type="match status" value="1"/>
</dbReference>
<evidence type="ECO:0000313" key="5">
    <source>
        <dbReference type="EMBL" id="RTJ97127.1"/>
    </source>
</evidence>
<dbReference type="EMBL" id="PRCE01000292">
    <property type="protein sequence ID" value="RTJ97127.1"/>
    <property type="molecule type" value="Genomic_DNA"/>
</dbReference>
<name>A0A431FU98_CAMJU</name>
<gene>
    <name evidence="5" type="ORF">C3H48_10840</name>
</gene>
<dbReference type="GO" id="GO:0006508">
    <property type="term" value="P:proteolysis"/>
    <property type="evidence" value="ECO:0007669"/>
    <property type="project" value="UniProtKB-KW"/>
</dbReference>
<organism evidence="5 6">
    <name type="scientific">Campylobacter jejuni</name>
    <dbReference type="NCBI Taxonomy" id="197"/>
    <lineage>
        <taxon>Bacteria</taxon>
        <taxon>Pseudomonadati</taxon>
        <taxon>Campylobacterota</taxon>
        <taxon>Epsilonproteobacteria</taxon>
        <taxon>Campylobacterales</taxon>
        <taxon>Campylobacteraceae</taxon>
        <taxon>Campylobacter</taxon>
    </lineage>
</organism>
<feature type="domain" description="Lon proteolytic" evidence="4">
    <location>
        <begin position="1"/>
        <end position="118"/>
    </location>
</feature>
<accession>A0A431FU98</accession>
<dbReference type="Pfam" id="PF05362">
    <property type="entry name" value="Lon_C"/>
    <property type="match status" value="1"/>
</dbReference>
<dbReference type="InterPro" id="IPR008269">
    <property type="entry name" value="Lon_proteolytic"/>
</dbReference>
<proteinExistence type="inferred from homology"/>
<feature type="active site" evidence="3">
    <location>
        <position position="24"/>
    </location>
</feature>